<dbReference type="InterPro" id="IPR027417">
    <property type="entry name" value="P-loop_NTPase"/>
</dbReference>
<gene>
    <name evidence="5" type="ORF">BLIN101_00039</name>
</gene>
<dbReference type="SUPFAM" id="SSF52540">
    <property type="entry name" value="P-loop containing nucleoside triphosphate hydrolases"/>
    <property type="match status" value="1"/>
</dbReference>
<dbReference type="GO" id="GO:0005524">
    <property type="term" value="F:ATP binding"/>
    <property type="evidence" value="ECO:0007669"/>
    <property type="project" value="InterPro"/>
</dbReference>
<dbReference type="GO" id="GO:0015658">
    <property type="term" value="F:branched-chain amino acid transmembrane transporter activity"/>
    <property type="evidence" value="ECO:0007669"/>
    <property type="project" value="TreeGrafter"/>
</dbReference>
<dbReference type="AlphaFoldDB" id="A0A2H1HIF2"/>
<keyword evidence="3" id="KW-0029">Amino-acid transport</keyword>
<comment type="similarity">
    <text evidence="1">Belongs to the ABC transporter superfamily.</text>
</comment>
<dbReference type="EMBL" id="FXZA01000001">
    <property type="protein sequence ID" value="SMX62630.1"/>
    <property type="molecule type" value="Genomic_DNA"/>
</dbReference>
<dbReference type="Proteomes" id="UP000234498">
    <property type="component" value="Unassembled WGS sequence"/>
</dbReference>
<dbReference type="GO" id="GO:0016887">
    <property type="term" value="F:ATP hydrolysis activity"/>
    <property type="evidence" value="ECO:0007669"/>
    <property type="project" value="InterPro"/>
</dbReference>
<reference evidence="5 6" key="1">
    <citation type="submission" date="2017-03" db="EMBL/GenBank/DDBJ databases">
        <authorList>
            <person name="Afonso C.L."/>
            <person name="Miller P.J."/>
            <person name="Scott M.A."/>
            <person name="Spackman E."/>
            <person name="Goraichik I."/>
            <person name="Dimitrov K.M."/>
            <person name="Suarez D.L."/>
            <person name="Swayne D.E."/>
        </authorList>
    </citation>
    <scope>NUCLEOTIDE SEQUENCE [LARGE SCALE GENOMIC DNA]</scope>
    <source>
        <strain evidence="5 6">Mu101</strain>
    </source>
</reference>
<evidence type="ECO:0000256" key="2">
    <source>
        <dbReference type="ARBA" id="ARBA00022448"/>
    </source>
</evidence>
<dbReference type="PANTHER" id="PTHR43820:SF4">
    <property type="entry name" value="HIGH-AFFINITY BRANCHED-CHAIN AMINO ACID TRANSPORT ATP-BINDING PROTEIN LIVF"/>
    <property type="match status" value="1"/>
</dbReference>
<feature type="domain" description="ABC transporter" evidence="4">
    <location>
        <begin position="17"/>
        <end position="113"/>
    </location>
</feature>
<dbReference type="PANTHER" id="PTHR43820">
    <property type="entry name" value="HIGH-AFFINITY BRANCHED-CHAIN AMINO ACID TRANSPORT ATP-BINDING PROTEIN LIVF"/>
    <property type="match status" value="1"/>
</dbReference>
<evidence type="ECO:0000259" key="4">
    <source>
        <dbReference type="Pfam" id="PF00005"/>
    </source>
</evidence>
<dbReference type="Gene3D" id="3.40.50.300">
    <property type="entry name" value="P-loop containing nucleotide triphosphate hydrolases"/>
    <property type="match status" value="1"/>
</dbReference>
<dbReference type="InterPro" id="IPR003439">
    <property type="entry name" value="ABC_transporter-like_ATP-bd"/>
</dbReference>
<name>A0A2H1HIF2_BRELN</name>
<sequence length="130" mass="14228">MLTLDNVSTGYDAADVLHGVSITARPGELTVVLGANGSGKTTLFKTISGLMRVRTGSITYEGRPLHRARANAIVKAGIAHCPESRHLFGKMSVEKNLRLGSYPHRNGSRTEEIYSDVLDMWLFVIESVDR</sequence>
<dbReference type="GO" id="GO:0015807">
    <property type="term" value="P:L-amino acid transport"/>
    <property type="evidence" value="ECO:0007669"/>
    <property type="project" value="TreeGrafter"/>
</dbReference>
<protein>
    <submittedName>
        <fullName evidence="5">ABC transporter</fullName>
    </submittedName>
</protein>
<evidence type="ECO:0000256" key="1">
    <source>
        <dbReference type="ARBA" id="ARBA00005417"/>
    </source>
</evidence>
<dbReference type="RefSeq" id="WP_101593261.1">
    <property type="nucleotide sequence ID" value="NZ_FXZA01000001.1"/>
</dbReference>
<evidence type="ECO:0000256" key="3">
    <source>
        <dbReference type="ARBA" id="ARBA00022970"/>
    </source>
</evidence>
<dbReference type="InterPro" id="IPR052156">
    <property type="entry name" value="BCAA_Transport_ATP-bd_LivF"/>
</dbReference>
<dbReference type="OrthoDB" id="9805514at2"/>
<evidence type="ECO:0000313" key="5">
    <source>
        <dbReference type="EMBL" id="SMX62630.1"/>
    </source>
</evidence>
<accession>A0A2H1HIF2</accession>
<evidence type="ECO:0000313" key="6">
    <source>
        <dbReference type="Proteomes" id="UP000234498"/>
    </source>
</evidence>
<keyword evidence="2" id="KW-0813">Transport</keyword>
<proteinExistence type="inferred from homology"/>
<organism evidence="5 6">
    <name type="scientific">Brevibacterium linens</name>
    <dbReference type="NCBI Taxonomy" id="1703"/>
    <lineage>
        <taxon>Bacteria</taxon>
        <taxon>Bacillati</taxon>
        <taxon>Actinomycetota</taxon>
        <taxon>Actinomycetes</taxon>
        <taxon>Micrococcales</taxon>
        <taxon>Brevibacteriaceae</taxon>
        <taxon>Brevibacterium</taxon>
    </lineage>
</organism>
<dbReference type="Pfam" id="PF00005">
    <property type="entry name" value="ABC_tran"/>
    <property type="match status" value="1"/>
</dbReference>